<dbReference type="PANTHER" id="PTHR47934">
    <property type="entry name" value="PENTATRICOPEPTIDE REPEAT-CONTAINING PROTEIN PET309, MITOCHONDRIAL"/>
    <property type="match status" value="1"/>
</dbReference>
<evidence type="ECO:0000313" key="3">
    <source>
        <dbReference type="EMBL" id="KAJ1734993.1"/>
    </source>
</evidence>
<dbReference type="Proteomes" id="UP001143981">
    <property type="component" value="Unassembled WGS sequence"/>
</dbReference>
<dbReference type="PROSITE" id="PS51375">
    <property type="entry name" value="PPR"/>
    <property type="match status" value="2"/>
</dbReference>
<proteinExistence type="predicted"/>
<feature type="region of interest" description="Disordered" evidence="2">
    <location>
        <begin position="56"/>
        <end position="80"/>
    </location>
</feature>
<dbReference type="GO" id="GO:0003729">
    <property type="term" value="F:mRNA binding"/>
    <property type="evidence" value="ECO:0007669"/>
    <property type="project" value="TreeGrafter"/>
</dbReference>
<accession>A0A9W7YH94</accession>
<evidence type="ECO:0008006" key="5">
    <source>
        <dbReference type="Google" id="ProtNLM"/>
    </source>
</evidence>
<evidence type="ECO:0000256" key="2">
    <source>
        <dbReference type="SAM" id="MobiDB-lite"/>
    </source>
</evidence>
<comment type="caution">
    <text evidence="3">The sequence shown here is derived from an EMBL/GenBank/DDBJ whole genome shotgun (WGS) entry which is preliminary data.</text>
</comment>
<dbReference type="GO" id="GO:0007005">
    <property type="term" value="P:mitochondrion organization"/>
    <property type="evidence" value="ECO:0007669"/>
    <property type="project" value="TreeGrafter"/>
</dbReference>
<dbReference type="GO" id="GO:0006396">
    <property type="term" value="P:RNA processing"/>
    <property type="evidence" value="ECO:0007669"/>
    <property type="project" value="TreeGrafter"/>
</dbReference>
<keyword evidence="4" id="KW-1185">Reference proteome</keyword>
<dbReference type="Pfam" id="PF13041">
    <property type="entry name" value="PPR_2"/>
    <property type="match status" value="2"/>
</dbReference>
<evidence type="ECO:0000313" key="4">
    <source>
        <dbReference type="Proteomes" id="UP001143981"/>
    </source>
</evidence>
<name>A0A9W7YH94_9FUNG</name>
<protein>
    <recommendedName>
        <fullName evidence="5">Pentacotripeptide-repeat region of PRORP domain-containing protein</fullName>
    </recommendedName>
</protein>
<dbReference type="EMBL" id="JANBOI010000046">
    <property type="protein sequence ID" value="KAJ1734993.1"/>
    <property type="molecule type" value="Genomic_DNA"/>
</dbReference>
<dbReference type="Gene3D" id="1.25.40.10">
    <property type="entry name" value="Tetratricopeptide repeat domain"/>
    <property type="match status" value="3"/>
</dbReference>
<dbReference type="GO" id="GO:0005739">
    <property type="term" value="C:mitochondrion"/>
    <property type="evidence" value="ECO:0007669"/>
    <property type="project" value="TreeGrafter"/>
</dbReference>
<dbReference type="NCBIfam" id="TIGR00756">
    <property type="entry name" value="PPR"/>
    <property type="match status" value="2"/>
</dbReference>
<feature type="compositionally biased region" description="Basic and acidic residues" evidence="2">
    <location>
        <begin position="991"/>
        <end position="1011"/>
    </location>
</feature>
<reference evidence="3" key="1">
    <citation type="submission" date="2022-07" db="EMBL/GenBank/DDBJ databases">
        <title>Phylogenomic reconstructions and comparative analyses of Kickxellomycotina fungi.</title>
        <authorList>
            <person name="Reynolds N.K."/>
            <person name="Stajich J.E."/>
            <person name="Barry K."/>
            <person name="Grigoriev I.V."/>
            <person name="Crous P."/>
            <person name="Smith M.E."/>
        </authorList>
    </citation>
    <scope>NUCLEOTIDE SEQUENCE</scope>
    <source>
        <strain evidence="3">BCRC 34381</strain>
    </source>
</reference>
<dbReference type="InterPro" id="IPR051114">
    <property type="entry name" value="Mito_RNA_Proc_CCM1"/>
</dbReference>
<feature type="repeat" description="PPR" evidence="1">
    <location>
        <begin position="737"/>
        <end position="771"/>
    </location>
</feature>
<organism evidence="3 4">
    <name type="scientific">Coemansia biformis</name>
    <dbReference type="NCBI Taxonomy" id="1286918"/>
    <lineage>
        <taxon>Eukaryota</taxon>
        <taxon>Fungi</taxon>
        <taxon>Fungi incertae sedis</taxon>
        <taxon>Zoopagomycota</taxon>
        <taxon>Kickxellomycotina</taxon>
        <taxon>Kickxellomycetes</taxon>
        <taxon>Kickxellales</taxon>
        <taxon>Kickxellaceae</taxon>
        <taxon>Coemansia</taxon>
    </lineage>
</organism>
<evidence type="ECO:0000256" key="1">
    <source>
        <dbReference type="PROSITE-ProRule" id="PRU00708"/>
    </source>
</evidence>
<gene>
    <name evidence="3" type="ORF">LPJ61_000780</name>
</gene>
<dbReference type="AlphaFoldDB" id="A0A9W7YH94"/>
<feature type="repeat" description="PPR" evidence="1">
    <location>
        <begin position="825"/>
        <end position="859"/>
    </location>
</feature>
<feature type="region of interest" description="Disordered" evidence="2">
    <location>
        <begin position="988"/>
        <end position="1014"/>
    </location>
</feature>
<sequence>MASRLLGRPAFRLACAHATARTCSKDGSRRTVHASGALPKLFSRSLWGLFRGASSEPAAPDADTSTPLAERLGANRRRGGYDRGGGMPLYVPVKAKNVEKAWEIWSVHLRQADPAARATPRGSLVDLLMLLVRSAEPHARNSHEPDDDAVEGTAQNRQVAAYRVAALLRHVFALTIREQGAGSPATDSGMPALEDRAGIDAFKLGLGLQHTEDYEEIATMLLEATAGVMPSGNTASLDGLVAADLAQEIEEASLSRLAQALVHAAIADRIPATAWVLRPALEVAVAMHDTAAARDILVSGHADLAALLDARLPAVAQNAELRALDDPNGVDRDSIVEAVLRLVEVGSDPRGLDGAASSDQQQDLAYSQLESLVDYSAGEEPPEVAARARSWRAAAAERIYRAHVSSGFAEVPSPDASSQSALLGSVVPTEQMLVSLLKIHLAAGSAEQAAIVYETLRVVVQEETAQETGSSAILSSPTSSSPRELQLAHRMAWPMWSGILESACAAGNLWLAARILGDMAGDGWAPTQSMYSQYLGALQDLDEAALAGAIDAIHESMLASGVSAAEPAVREPLVRALVDPRYDLPAGAMAVRIERALALSGLALQGTAGATAAAAVDGVSDEAAREIVAALIADNQIARAQELAGVWSAARPELVTSRCLTDLVRGLGATGRHGEALQLFADFQQSGEGELTAELLGAVLDVYMHAGDYAEAISVGKRIRALVAADQARGNFATLPGHATYNHLIQAYCEEMQPGEALHVLEEMRRYKLHATPETYTTLAIAMSNLRSFEGLRLVNALANVDYNIVAPVPADRRAQRNQPALPLTTDYYNALIEAYGRVAEPEIALQVWELMRFRGVRPDGLTATLLIDTCAWNERVHWDEDMKPQKTFVAHKIPDDHVYMGMPLLHIHFLADSLEKLQEAGLELSVAHYQHLIEALIRGICVKDPMDMLIGRFEGPEARAAWDKKTQDIMDNSMHPVLAGLASLLGSSKRKSEEAPEDGKEATEDSKEADPQPWIARSMDHFTLDIPLCEETVSTMYGCLAQLRMDCHPKEVSAINRTTLVSETGAPVVLELIALNEGRLDGFLRTQRPDLLPASRRDA</sequence>
<dbReference type="OrthoDB" id="185373at2759"/>
<dbReference type="InterPro" id="IPR002885">
    <property type="entry name" value="PPR_rpt"/>
</dbReference>
<dbReference type="InterPro" id="IPR011990">
    <property type="entry name" value="TPR-like_helical_dom_sf"/>
</dbReference>
<dbReference type="PANTHER" id="PTHR47934:SF6">
    <property type="entry name" value="MITOCHONDRIAL GROUP I INTRON SPLICING FACTOR CCM1-RELATED"/>
    <property type="match status" value="1"/>
</dbReference>